<evidence type="ECO:0000313" key="4">
    <source>
        <dbReference type="EMBL" id="MSR94267.1"/>
    </source>
</evidence>
<accession>A0A6N7V280</accession>
<reference evidence="4 5" key="1">
    <citation type="submission" date="2019-08" db="EMBL/GenBank/DDBJ databases">
        <title>In-depth cultivation of the pig gut microbiome towards novel bacterial diversity and tailored functional studies.</title>
        <authorList>
            <person name="Wylensek D."/>
            <person name="Hitch T.C.A."/>
            <person name="Clavel T."/>
        </authorList>
    </citation>
    <scope>NUCLEOTIDE SEQUENCE [LARGE SCALE GENOMIC DNA]</scope>
    <source>
        <strain evidence="4 5">68-1-5</strain>
    </source>
</reference>
<comment type="caution">
    <text evidence="4">The sequence shown here is derived from an EMBL/GenBank/DDBJ whole genome shotgun (WGS) entry which is preliminary data.</text>
</comment>
<dbReference type="GO" id="GO:0000105">
    <property type="term" value="P:L-histidine biosynthetic process"/>
    <property type="evidence" value="ECO:0007669"/>
    <property type="project" value="UniProtKB-KW"/>
</dbReference>
<name>A0A6N7V280_9FIRM</name>
<proteinExistence type="predicted"/>
<dbReference type="PANTHER" id="PTHR43707:SF6">
    <property type="entry name" value="ATP PHOSPHORIBOSYLTRANSFERASE REGULATORY SUBUNIT"/>
    <property type="match status" value="1"/>
</dbReference>
<dbReference type="SUPFAM" id="SSF55681">
    <property type="entry name" value="Class II aaRS and biotin synthetases"/>
    <property type="match status" value="1"/>
</dbReference>
<dbReference type="AlphaFoldDB" id="A0A6N7V280"/>
<feature type="binding site" evidence="2">
    <location>
        <position position="119"/>
    </location>
    <ligand>
        <name>L-histidine</name>
        <dbReference type="ChEBI" id="CHEBI:57595"/>
    </ligand>
</feature>
<dbReference type="Proteomes" id="UP000434409">
    <property type="component" value="Unassembled WGS sequence"/>
</dbReference>
<evidence type="ECO:0000256" key="1">
    <source>
        <dbReference type="ARBA" id="ARBA00023102"/>
    </source>
</evidence>
<dbReference type="PIRSF" id="PIRSF001549">
    <property type="entry name" value="His-tRNA_synth"/>
    <property type="match status" value="1"/>
</dbReference>
<evidence type="ECO:0000259" key="3">
    <source>
        <dbReference type="Pfam" id="PF13393"/>
    </source>
</evidence>
<evidence type="ECO:0000313" key="5">
    <source>
        <dbReference type="Proteomes" id="UP000434409"/>
    </source>
</evidence>
<organism evidence="4 5">
    <name type="scientific">Suipraeoptans intestinalis</name>
    <dbReference type="NCBI Taxonomy" id="2606628"/>
    <lineage>
        <taxon>Bacteria</taxon>
        <taxon>Bacillati</taxon>
        <taxon>Bacillota</taxon>
        <taxon>Clostridia</taxon>
        <taxon>Lachnospirales</taxon>
        <taxon>Lachnospiraceae</taxon>
        <taxon>Suipraeoptans</taxon>
    </lineage>
</organism>
<dbReference type="GO" id="GO:0006427">
    <property type="term" value="P:histidyl-tRNA aminoacylation"/>
    <property type="evidence" value="ECO:0007669"/>
    <property type="project" value="TreeGrafter"/>
</dbReference>
<gene>
    <name evidence="4" type="ORF">FYJ34_08350</name>
</gene>
<keyword evidence="1" id="KW-0368">Histidine biosynthesis</keyword>
<dbReference type="GO" id="GO:0016740">
    <property type="term" value="F:transferase activity"/>
    <property type="evidence" value="ECO:0007669"/>
    <property type="project" value="UniProtKB-ARBA"/>
</dbReference>
<dbReference type="GO" id="GO:0140096">
    <property type="term" value="F:catalytic activity, acting on a protein"/>
    <property type="evidence" value="ECO:0007669"/>
    <property type="project" value="UniProtKB-ARBA"/>
</dbReference>
<feature type="binding site" evidence="2">
    <location>
        <begin position="75"/>
        <end position="77"/>
    </location>
    <ligand>
        <name>L-histidine</name>
        <dbReference type="ChEBI" id="CHEBI:57595"/>
    </ligand>
</feature>
<feature type="binding site" evidence="2">
    <location>
        <position position="115"/>
    </location>
    <ligand>
        <name>L-histidine</name>
        <dbReference type="ChEBI" id="CHEBI:57595"/>
    </ligand>
</feature>
<dbReference type="InterPro" id="IPR041715">
    <property type="entry name" value="HisRS-like_core"/>
</dbReference>
<dbReference type="InterPro" id="IPR045864">
    <property type="entry name" value="aa-tRNA-synth_II/BPL/LPL"/>
</dbReference>
<keyword evidence="1" id="KW-0028">Amino-acid biosynthesis</keyword>
<feature type="binding site" evidence="2">
    <location>
        <begin position="270"/>
        <end position="271"/>
    </location>
    <ligand>
        <name>L-histidine</name>
        <dbReference type="ChEBI" id="CHEBI:57595"/>
    </ligand>
</feature>
<dbReference type="GO" id="GO:0005737">
    <property type="term" value="C:cytoplasm"/>
    <property type="evidence" value="ECO:0007669"/>
    <property type="project" value="InterPro"/>
</dbReference>
<sequence length="323" mass="36219">MERGGVPVDYELLLDHTERILLTLRSYYLEQGYSRYRMETFEEYDLYRQHKDFLISDQIISFTDLDGTLMALTPDVTLSVIRHTPLSSDSLQKLFYSETVYRGLPGSTHFQGIPQTGLECLGRIDTDCIGEVLMLAAKSLSACQRPFILTISHLALLSAALRQITEEDAILTALLKCTREKNCHGIEEICRSHQIPCQYAKPLQELIATFGPPSVVLPRLAPLAKHLGAYDSLLELQESIHAGFGKDSAREQFFLSRLQIDFSVTGDTNYYNGVLFKGFLEGIPESVLSGGRYDHLVQKLGRTEGAIGFALYLNKLRGETCTP</sequence>
<dbReference type="PANTHER" id="PTHR43707">
    <property type="entry name" value="HISTIDYL-TRNA SYNTHETASE"/>
    <property type="match status" value="1"/>
</dbReference>
<keyword evidence="5" id="KW-1185">Reference proteome</keyword>
<protein>
    <recommendedName>
        <fullName evidence="3">Class II Histidinyl-tRNA synthetase (HisRS)-like catalytic core domain-containing protein</fullName>
    </recommendedName>
</protein>
<dbReference type="Pfam" id="PF13393">
    <property type="entry name" value="tRNA-synt_His"/>
    <property type="match status" value="1"/>
</dbReference>
<dbReference type="EMBL" id="VULY01000018">
    <property type="protein sequence ID" value="MSR94267.1"/>
    <property type="molecule type" value="Genomic_DNA"/>
</dbReference>
<feature type="binding site" evidence="2">
    <location>
        <position position="102"/>
    </location>
    <ligand>
        <name>L-histidine</name>
        <dbReference type="ChEBI" id="CHEBI:57595"/>
    </ligand>
</feature>
<feature type="domain" description="Class II Histidinyl-tRNA synthetase (HisRS)-like catalytic core" evidence="3">
    <location>
        <begin position="16"/>
        <end position="316"/>
    </location>
</feature>
<evidence type="ECO:0000256" key="2">
    <source>
        <dbReference type="PIRSR" id="PIRSR001549-1"/>
    </source>
</evidence>
<dbReference type="GO" id="GO:0004821">
    <property type="term" value="F:histidine-tRNA ligase activity"/>
    <property type="evidence" value="ECO:0007669"/>
    <property type="project" value="TreeGrafter"/>
</dbReference>
<dbReference type="Gene3D" id="3.30.930.10">
    <property type="entry name" value="Bira Bifunctional Protein, Domain 2"/>
    <property type="match status" value="1"/>
</dbReference>
<dbReference type="InterPro" id="IPR004516">
    <property type="entry name" value="HisRS/HisZ"/>
</dbReference>